<dbReference type="GO" id="GO:0003677">
    <property type="term" value="F:DNA binding"/>
    <property type="evidence" value="ECO:0007669"/>
    <property type="project" value="UniProtKB-UniRule"/>
</dbReference>
<evidence type="ECO:0000256" key="4">
    <source>
        <dbReference type="ARBA" id="ARBA00023163"/>
    </source>
</evidence>
<keyword evidence="8" id="KW-1185">Reference proteome</keyword>
<keyword evidence="1" id="KW-0678">Repressor</keyword>
<evidence type="ECO:0000256" key="1">
    <source>
        <dbReference type="ARBA" id="ARBA00022491"/>
    </source>
</evidence>
<feature type="DNA-binding region" description="H-T-H motif" evidence="5">
    <location>
        <begin position="18"/>
        <end position="37"/>
    </location>
</feature>
<dbReference type="InterPro" id="IPR036271">
    <property type="entry name" value="Tet_transcr_reg_TetR-rel_C_sf"/>
</dbReference>
<reference evidence="7 8" key="1">
    <citation type="submission" date="2016-07" db="EMBL/GenBank/DDBJ databases">
        <title>Draft genome sequence of Prauserella sp. YIM 121212, isolated from alkaline soil.</title>
        <authorList>
            <person name="Ruckert C."/>
            <person name="Albersmeier A."/>
            <person name="Jiang C.-L."/>
            <person name="Jiang Y."/>
            <person name="Kalinowski J."/>
            <person name="Schneider O."/>
            <person name="Winkler A."/>
            <person name="Zotchev S.B."/>
        </authorList>
    </citation>
    <scope>NUCLEOTIDE SEQUENCE [LARGE SCALE GENOMIC DNA]</scope>
    <source>
        <strain evidence="7 8">YIM 121212</strain>
    </source>
</reference>
<dbReference type="Pfam" id="PF00440">
    <property type="entry name" value="TetR_N"/>
    <property type="match status" value="1"/>
</dbReference>
<dbReference type="InterPro" id="IPR039538">
    <property type="entry name" value="BetI_C"/>
</dbReference>
<keyword evidence="4" id="KW-0804">Transcription</keyword>
<evidence type="ECO:0000256" key="2">
    <source>
        <dbReference type="ARBA" id="ARBA00023015"/>
    </source>
</evidence>
<proteinExistence type="predicted"/>
<keyword evidence="2" id="KW-0805">Transcription regulation</keyword>
<dbReference type="EMBL" id="MASU01000013">
    <property type="protein sequence ID" value="PXY24553.1"/>
    <property type="molecule type" value="Genomic_DNA"/>
</dbReference>
<dbReference type="AlphaFoldDB" id="A0A318LSE3"/>
<evidence type="ECO:0000256" key="3">
    <source>
        <dbReference type="ARBA" id="ARBA00023125"/>
    </source>
</evidence>
<evidence type="ECO:0000259" key="6">
    <source>
        <dbReference type="PROSITE" id="PS50977"/>
    </source>
</evidence>
<name>A0A318LSE3_9PSEU</name>
<sequence>MVEAGVELLGEGGWSAVTTRAVAERGGTNQGLIHYHFGGLPGLRAEIARRAGELVIAPVVDGVLAARDTREMLDVLREAVPAITADERIVCLSVQLIAGAVSEPALGELFRDGMREARARVDEHLRELHPRLSEQDREGAAVLLAALVDGLVLHVLLDRELPVESALTTLGRLAAAVEGED</sequence>
<dbReference type="Proteomes" id="UP000247892">
    <property type="component" value="Unassembled WGS sequence"/>
</dbReference>
<organism evidence="7 8">
    <name type="scientific">Prauserella flavalba</name>
    <dbReference type="NCBI Taxonomy" id="1477506"/>
    <lineage>
        <taxon>Bacteria</taxon>
        <taxon>Bacillati</taxon>
        <taxon>Actinomycetota</taxon>
        <taxon>Actinomycetes</taxon>
        <taxon>Pseudonocardiales</taxon>
        <taxon>Pseudonocardiaceae</taxon>
        <taxon>Prauserella</taxon>
    </lineage>
</organism>
<comment type="caution">
    <text evidence="7">The sequence shown here is derived from an EMBL/GenBank/DDBJ whole genome shotgun (WGS) entry which is preliminary data.</text>
</comment>
<dbReference type="Pfam" id="PF13977">
    <property type="entry name" value="TetR_C_6"/>
    <property type="match status" value="1"/>
</dbReference>
<feature type="domain" description="HTH tetR-type" evidence="6">
    <location>
        <begin position="1"/>
        <end position="55"/>
    </location>
</feature>
<dbReference type="Gene3D" id="1.10.357.10">
    <property type="entry name" value="Tetracycline Repressor, domain 2"/>
    <property type="match status" value="1"/>
</dbReference>
<dbReference type="PROSITE" id="PS50977">
    <property type="entry name" value="HTH_TETR_2"/>
    <property type="match status" value="1"/>
</dbReference>
<evidence type="ECO:0000313" key="7">
    <source>
        <dbReference type="EMBL" id="PXY24553.1"/>
    </source>
</evidence>
<evidence type="ECO:0000256" key="5">
    <source>
        <dbReference type="PROSITE-ProRule" id="PRU00335"/>
    </source>
</evidence>
<keyword evidence="3 5" id="KW-0238">DNA-binding</keyword>
<dbReference type="InterPro" id="IPR009057">
    <property type="entry name" value="Homeodomain-like_sf"/>
</dbReference>
<gene>
    <name evidence="7" type="ORF">BA062_27705</name>
</gene>
<accession>A0A318LSE3</accession>
<protein>
    <submittedName>
        <fullName evidence="7">TetR family transcriptional regulator</fullName>
    </submittedName>
</protein>
<dbReference type="InterPro" id="IPR001647">
    <property type="entry name" value="HTH_TetR"/>
</dbReference>
<dbReference type="SUPFAM" id="SSF46689">
    <property type="entry name" value="Homeodomain-like"/>
    <property type="match status" value="1"/>
</dbReference>
<dbReference type="SUPFAM" id="SSF48498">
    <property type="entry name" value="Tetracyclin repressor-like, C-terminal domain"/>
    <property type="match status" value="1"/>
</dbReference>
<evidence type="ECO:0000313" key="8">
    <source>
        <dbReference type="Proteomes" id="UP000247892"/>
    </source>
</evidence>